<evidence type="ECO:0000313" key="16">
    <source>
        <dbReference type="RefSeq" id="XP_072854021.1"/>
    </source>
</evidence>
<evidence type="ECO:0000256" key="1">
    <source>
        <dbReference type="ARBA" id="ARBA00004123"/>
    </source>
</evidence>
<accession>A0A6J0TVU6</accession>
<dbReference type="RefSeq" id="XP_072854021.1">
    <property type="nucleotide sequence ID" value="XM_072997920.1"/>
</dbReference>
<dbReference type="RefSeq" id="XP_020650208.2">
    <property type="nucleotide sequence ID" value="XM_020794549.2"/>
</dbReference>
<feature type="domain" description="C2H2-type" evidence="9">
    <location>
        <begin position="1004"/>
        <end position="1026"/>
    </location>
</feature>
<feature type="domain" description="C2H2-type" evidence="9">
    <location>
        <begin position="1202"/>
        <end position="1229"/>
    </location>
</feature>
<keyword evidence="4" id="KW-0862">Zinc</keyword>
<proteinExistence type="predicted"/>
<dbReference type="RefSeq" id="XP_020650204.2">
    <property type="nucleotide sequence ID" value="XM_020794545.2"/>
</dbReference>
<dbReference type="RefSeq" id="XP_020650202.2">
    <property type="nucleotide sequence ID" value="XM_020794543.2"/>
</dbReference>
<dbReference type="RefSeq" id="XP_020650209.2">
    <property type="nucleotide sequence ID" value="XM_020794550.2"/>
</dbReference>
<dbReference type="InterPro" id="IPR051643">
    <property type="entry name" value="Transcr_Reg_ZincFinger"/>
</dbReference>
<dbReference type="InterPro" id="IPR013087">
    <property type="entry name" value="Znf_C2H2_type"/>
</dbReference>
<dbReference type="RefSeq" id="XP_072854024.1">
    <property type="nucleotide sequence ID" value="XM_072997923.1"/>
</dbReference>
<dbReference type="Proteomes" id="UP001652642">
    <property type="component" value="Chromosome 4"/>
</dbReference>
<evidence type="ECO:0000313" key="11">
    <source>
        <dbReference type="RefSeq" id="XP_020650202.2"/>
    </source>
</evidence>
<evidence type="ECO:0000313" key="13">
    <source>
        <dbReference type="RefSeq" id="XP_020650204.2"/>
    </source>
</evidence>
<feature type="region of interest" description="Disordered" evidence="8">
    <location>
        <begin position="200"/>
        <end position="229"/>
    </location>
</feature>
<dbReference type="InterPro" id="IPR036236">
    <property type="entry name" value="Znf_C2H2_sf"/>
</dbReference>
<dbReference type="PANTHER" id="PTHR24396">
    <property type="entry name" value="ZINC FINGER PROTEIN"/>
    <property type="match status" value="1"/>
</dbReference>
<dbReference type="PROSITE" id="PS00028">
    <property type="entry name" value="ZINC_FINGER_C2H2_1"/>
    <property type="match status" value="3"/>
</dbReference>
<dbReference type="PANTHER" id="PTHR24396:SF25">
    <property type="entry name" value="ZINC FINGER PROTEIN 644"/>
    <property type="match status" value="1"/>
</dbReference>
<dbReference type="Pfam" id="PF00096">
    <property type="entry name" value="zf-C2H2"/>
    <property type="match status" value="1"/>
</dbReference>
<evidence type="ECO:0000313" key="14">
    <source>
        <dbReference type="RefSeq" id="XP_020650208.2"/>
    </source>
</evidence>
<keyword evidence="3 6" id="KW-0863">Zinc-finger</keyword>
<dbReference type="PROSITE" id="PS50157">
    <property type="entry name" value="ZINC_FINGER_C2H2_2"/>
    <property type="match status" value="4"/>
</dbReference>
<dbReference type="OrthoDB" id="8669871at2759"/>
<evidence type="ECO:0000256" key="2">
    <source>
        <dbReference type="ARBA" id="ARBA00022723"/>
    </source>
</evidence>
<evidence type="ECO:0000259" key="9">
    <source>
        <dbReference type="PROSITE" id="PS50157"/>
    </source>
</evidence>
<protein>
    <submittedName>
        <fullName evidence="11 12">Zinc finger protein 644 isoform X1</fullName>
    </submittedName>
</protein>
<gene>
    <name evidence="11 12 13 14 15 16 17 18" type="primary">ZNF644</name>
</gene>
<keyword evidence="5" id="KW-0539">Nucleus</keyword>
<reference evidence="11 12" key="1">
    <citation type="submission" date="2025-05" db="UniProtKB">
        <authorList>
            <consortium name="RefSeq"/>
        </authorList>
    </citation>
    <scope>IDENTIFICATION</scope>
</reference>
<comment type="subcellular location">
    <subcellularLocation>
        <location evidence="1">Nucleus</location>
    </subcellularLocation>
</comment>
<feature type="region of interest" description="Disordered" evidence="8">
    <location>
        <begin position="21"/>
        <end position="58"/>
    </location>
</feature>
<evidence type="ECO:0000256" key="6">
    <source>
        <dbReference type="PROSITE-ProRule" id="PRU00042"/>
    </source>
</evidence>
<dbReference type="InterPro" id="IPR055125">
    <property type="entry name" value="Wiz_C_Znf"/>
</dbReference>
<dbReference type="Pfam" id="PF23015">
    <property type="entry name" value="zf-WIZ"/>
    <property type="match status" value="1"/>
</dbReference>
<evidence type="ECO:0000256" key="4">
    <source>
        <dbReference type="ARBA" id="ARBA00022833"/>
    </source>
</evidence>
<feature type="compositionally biased region" description="Basic and acidic residues" evidence="8">
    <location>
        <begin position="200"/>
        <end position="211"/>
    </location>
</feature>
<organism evidence="10 13">
    <name type="scientific">Pogona vitticeps</name>
    <name type="common">central bearded dragon</name>
    <dbReference type="NCBI Taxonomy" id="103695"/>
    <lineage>
        <taxon>Eukaryota</taxon>
        <taxon>Metazoa</taxon>
        <taxon>Chordata</taxon>
        <taxon>Craniata</taxon>
        <taxon>Vertebrata</taxon>
        <taxon>Euteleostomi</taxon>
        <taxon>Lepidosauria</taxon>
        <taxon>Squamata</taxon>
        <taxon>Bifurcata</taxon>
        <taxon>Unidentata</taxon>
        <taxon>Episquamata</taxon>
        <taxon>Toxicofera</taxon>
        <taxon>Iguania</taxon>
        <taxon>Acrodonta</taxon>
        <taxon>Agamidae</taxon>
        <taxon>Amphibolurinae</taxon>
        <taxon>Pogona</taxon>
    </lineage>
</organism>
<feature type="domain" description="C2H2-type" evidence="9">
    <location>
        <begin position="421"/>
        <end position="448"/>
    </location>
</feature>
<evidence type="ECO:0000313" key="17">
    <source>
        <dbReference type="RefSeq" id="XP_072854023.1"/>
    </source>
</evidence>
<evidence type="ECO:0000256" key="5">
    <source>
        <dbReference type="ARBA" id="ARBA00023242"/>
    </source>
</evidence>
<dbReference type="SUPFAM" id="SSF57667">
    <property type="entry name" value="beta-beta-alpha zinc fingers"/>
    <property type="match status" value="2"/>
</dbReference>
<sequence>MDGTEVNTEIIGAKGLLDDKNISEKKSGIPKSQESETSFQKNTLNLPEKLSRDNSEKALSGGQTSIFIHTGAPTVSSENFLQPTCVNGPVSHSTLIKPSIMKKGGISLTTAQTVGHQTESSSSASVVHDLQLPTQTSSPNPSEHQVLFLLPEAAHANNLTHSMKNLPPSASVACDMQPSIGKSIKPDSTLVTQVDICEDSKSSVEKDDDNKSLTGISSGTGDIRTENDANWDPQKEFIDFLMTNEETVEKSPVQPKVGVQKRRKRKMDVSKITRYTEDCFNESDYIPDNSESLDVEFLEQTENLQVIESQKYSLARVKPESTDEELEVVDAIQQLIYNPSNKCVGDASPVHTSTFLSNTLLNKCEQDDLESPSNFSTDEPSFYPCTKCNVNFREKKHLHRHMMYHLDGNSHFRHLNVPRPYACRECGRTFRDRNSLLKHMIIHQERRQKLMEEIRELKELQDEGRSARLQCPQCVFGTNCPKTFVQHAKTHEKDKRYYCCEECNFMAVTESELECHRGIAHGAVVKCSMITTDLSQRKTQKKALVKDSYMESSKRSADYMCKLCPFTTSARSILKKHMEYLHPASCIDPFGSRFRLEKRKSHGMEEPLDFGSRTKHLIKQASAFPKTSVLKQDIKRPFGSAFQSSNFAKLHKRPPRIQKARKSVAQSAVSVYDQTSTDKPILNRNSTGEKSKFLHHTGKQKARVRPSSNYLYRYKLENHRIKKYSSPYSLHVKKEAARSIRSLPLFSSSNTHNRFIMDSLSYNAKRPSVYKDKYVTVKRLVKRPKREGSVTGDDLDNYPDFLHKMTVIVLQKLAGKKDSYETEDESSWDNVELCDYTTRSMEDGSYSDINQDHVNLFPLFKGKMEEDIGGKSSFRYEQNDGFYFEYYEDGEGSNYLHDFQDPHNLENLGTTLPKHNSVFHWTDLSLEKKNCPYCPATFETGVGLSNHVRGHLHRAGLSYEARHVVSPEQIATSDKMQHFKRTVTGTPVKRVRKAIEKSESTSEHTCQLCGGWFDTKIGLSNHVRGHLKRLGKTKWDAHKSPICVLNEMMQNEEKYEKILKALNSRRVIPRPFVAQKLSSNDDFLSHNVIPLETYRNGLKTEDISVSASEEEGLSFLNECDEAKSVVHDEKRNQSLTLIELLKNKRVGEERNPDSSPQKIHNQTARKRFVQKCVLPLDEDSPLMYQPQKMDLTMQSGMPVKLRTCVHCNTAFTSAVSLSNHLRAYARKKSAGLLTGTAIDCKQKKSRSRSGSKKKMLPLPHGADEVYILRCRFCGLVFRGPLSVQEDWIKHLQRHIVNANLPRTGAGMVEVTSLLKKPASITETSFSFLMAEAAS</sequence>
<feature type="compositionally biased region" description="Polar residues" evidence="8">
    <location>
        <begin position="30"/>
        <end position="45"/>
    </location>
</feature>
<keyword evidence="7" id="KW-0175">Coiled coil</keyword>
<name>A0A6J0TVU6_9SAUR</name>
<evidence type="ECO:0000256" key="3">
    <source>
        <dbReference type="ARBA" id="ARBA00022771"/>
    </source>
</evidence>
<evidence type="ECO:0000313" key="15">
    <source>
        <dbReference type="RefSeq" id="XP_020650209.2"/>
    </source>
</evidence>
<dbReference type="Gene3D" id="3.30.160.60">
    <property type="entry name" value="Classic Zinc Finger"/>
    <property type="match status" value="3"/>
</dbReference>
<evidence type="ECO:0000313" key="18">
    <source>
        <dbReference type="RefSeq" id="XP_072854024.1"/>
    </source>
</evidence>
<keyword evidence="10" id="KW-1185">Reference proteome</keyword>
<evidence type="ECO:0000313" key="10">
    <source>
        <dbReference type="Proteomes" id="UP001652642"/>
    </source>
</evidence>
<keyword evidence="2" id="KW-0479">Metal-binding</keyword>
<dbReference type="RefSeq" id="XP_020650203.2">
    <property type="nucleotide sequence ID" value="XM_020794544.2"/>
</dbReference>
<dbReference type="RefSeq" id="XP_072854023.1">
    <property type="nucleotide sequence ID" value="XM_072997922.1"/>
</dbReference>
<evidence type="ECO:0000313" key="12">
    <source>
        <dbReference type="RefSeq" id="XP_020650203.2"/>
    </source>
</evidence>
<evidence type="ECO:0000256" key="7">
    <source>
        <dbReference type="SAM" id="Coils"/>
    </source>
</evidence>
<evidence type="ECO:0000256" key="8">
    <source>
        <dbReference type="SAM" id="MobiDB-lite"/>
    </source>
</evidence>
<feature type="domain" description="C2H2-type" evidence="9">
    <location>
        <begin position="383"/>
        <end position="410"/>
    </location>
</feature>
<dbReference type="SMART" id="SM00355">
    <property type="entry name" value="ZnF_C2H2"/>
    <property type="match status" value="9"/>
</dbReference>
<feature type="coiled-coil region" evidence="7">
    <location>
        <begin position="440"/>
        <end position="470"/>
    </location>
</feature>
<dbReference type="GeneID" id="110079450"/>